<dbReference type="GO" id="GO:0004674">
    <property type="term" value="F:protein serine/threonine kinase activity"/>
    <property type="evidence" value="ECO:0007669"/>
    <property type="project" value="UniProtKB-KW"/>
</dbReference>
<keyword evidence="1" id="KW-0723">Serine/threonine-protein kinase</keyword>
<dbReference type="PANTHER" id="PTHR24355:SF1">
    <property type="entry name" value="RIBOSOMAL PROTEIN S6 KINASE-RELATED PROTEIN"/>
    <property type="match status" value="1"/>
</dbReference>
<dbReference type="AlphaFoldDB" id="A0AA35PQW2"/>
<feature type="compositionally biased region" description="Low complexity" evidence="6">
    <location>
        <begin position="1"/>
        <end position="13"/>
    </location>
</feature>
<dbReference type="InterPro" id="IPR008271">
    <property type="entry name" value="Ser/Thr_kinase_AS"/>
</dbReference>
<evidence type="ECO:0000256" key="3">
    <source>
        <dbReference type="ARBA" id="ARBA00022741"/>
    </source>
</evidence>
<dbReference type="InterPro" id="IPR045270">
    <property type="entry name" value="STKc_AGC"/>
</dbReference>
<keyword evidence="2" id="KW-0808">Transferase</keyword>
<name>A0AA35PQW2_9SAUR</name>
<evidence type="ECO:0000256" key="1">
    <source>
        <dbReference type="ARBA" id="ARBA00022527"/>
    </source>
</evidence>
<dbReference type="InterPro" id="IPR011009">
    <property type="entry name" value="Kinase-like_dom_sf"/>
</dbReference>
<dbReference type="SMART" id="SM00220">
    <property type="entry name" value="S_TKc"/>
    <property type="match status" value="1"/>
</dbReference>
<dbReference type="EMBL" id="OX395141">
    <property type="protein sequence ID" value="CAI5794588.1"/>
    <property type="molecule type" value="Genomic_DNA"/>
</dbReference>
<evidence type="ECO:0000256" key="4">
    <source>
        <dbReference type="ARBA" id="ARBA00022777"/>
    </source>
</evidence>
<dbReference type="PANTHER" id="PTHR24355">
    <property type="entry name" value="G PROTEIN-COUPLED RECEPTOR KINASE/RIBOSOMAL PROTEIN S6 KINASE"/>
    <property type="match status" value="1"/>
</dbReference>
<dbReference type="SUPFAM" id="SSF56112">
    <property type="entry name" value="Protein kinase-like (PK-like)"/>
    <property type="match status" value="1"/>
</dbReference>
<dbReference type="InterPro" id="IPR000719">
    <property type="entry name" value="Prot_kinase_dom"/>
</dbReference>
<gene>
    <name evidence="8" type="ORF">PODLI_1B019247</name>
</gene>
<keyword evidence="9" id="KW-1185">Reference proteome</keyword>
<keyword evidence="3" id="KW-0547">Nucleotide-binding</keyword>
<dbReference type="PROSITE" id="PS00108">
    <property type="entry name" value="PROTEIN_KINASE_ST"/>
    <property type="match status" value="1"/>
</dbReference>
<evidence type="ECO:0000259" key="7">
    <source>
        <dbReference type="SMART" id="SM00220"/>
    </source>
</evidence>
<feature type="region of interest" description="Disordered" evidence="6">
    <location>
        <begin position="1"/>
        <end position="30"/>
    </location>
</feature>
<protein>
    <submittedName>
        <fullName evidence="8">S6 kinase-related</fullName>
    </submittedName>
</protein>
<evidence type="ECO:0000313" key="8">
    <source>
        <dbReference type="EMBL" id="CAI5794588.1"/>
    </source>
</evidence>
<dbReference type="FunFam" id="1.10.510.10:FF:000571">
    <property type="entry name" value="Maternal embryonic leucine zipper kinase"/>
    <property type="match status" value="1"/>
</dbReference>
<dbReference type="Gene3D" id="3.30.200.20">
    <property type="entry name" value="Phosphorylase Kinase, domain 1"/>
    <property type="match status" value="1"/>
</dbReference>
<dbReference type="GO" id="GO:0005524">
    <property type="term" value="F:ATP binding"/>
    <property type="evidence" value="ECO:0007669"/>
    <property type="project" value="UniProtKB-KW"/>
</dbReference>
<organism evidence="8 9">
    <name type="scientific">Podarcis lilfordi</name>
    <name type="common">Lilford's wall lizard</name>
    <dbReference type="NCBI Taxonomy" id="74358"/>
    <lineage>
        <taxon>Eukaryota</taxon>
        <taxon>Metazoa</taxon>
        <taxon>Chordata</taxon>
        <taxon>Craniata</taxon>
        <taxon>Vertebrata</taxon>
        <taxon>Euteleostomi</taxon>
        <taxon>Lepidosauria</taxon>
        <taxon>Squamata</taxon>
        <taxon>Bifurcata</taxon>
        <taxon>Unidentata</taxon>
        <taxon>Episquamata</taxon>
        <taxon>Laterata</taxon>
        <taxon>Lacertibaenia</taxon>
        <taxon>Lacertidae</taxon>
        <taxon>Podarcis</taxon>
    </lineage>
</organism>
<evidence type="ECO:0000256" key="5">
    <source>
        <dbReference type="ARBA" id="ARBA00022840"/>
    </source>
</evidence>
<dbReference type="CDD" id="cd05123">
    <property type="entry name" value="STKc_AGC"/>
    <property type="match status" value="1"/>
</dbReference>
<dbReference type="Proteomes" id="UP001178461">
    <property type="component" value="Chromosome 15"/>
</dbReference>
<feature type="domain" description="Protein kinase" evidence="7">
    <location>
        <begin position="115"/>
        <end position="368"/>
    </location>
</feature>
<accession>A0AA35PQW2</accession>
<dbReference type="Pfam" id="PF00069">
    <property type="entry name" value="Pkinase"/>
    <property type="match status" value="1"/>
</dbReference>
<keyword evidence="5" id="KW-0067">ATP-binding</keyword>
<keyword evidence="4 8" id="KW-0418">Kinase</keyword>
<proteinExistence type="predicted"/>
<dbReference type="Gene3D" id="1.10.510.10">
    <property type="entry name" value="Transferase(Phosphotransferase) domain 1"/>
    <property type="match status" value="1"/>
</dbReference>
<evidence type="ECO:0000256" key="2">
    <source>
        <dbReference type="ARBA" id="ARBA00022679"/>
    </source>
</evidence>
<reference evidence="8" key="1">
    <citation type="submission" date="2022-12" db="EMBL/GenBank/DDBJ databases">
        <authorList>
            <person name="Alioto T."/>
            <person name="Alioto T."/>
            <person name="Gomez Garrido J."/>
        </authorList>
    </citation>
    <scope>NUCLEOTIDE SEQUENCE</scope>
</reference>
<evidence type="ECO:0000313" key="9">
    <source>
        <dbReference type="Proteomes" id="UP001178461"/>
    </source>
</evidence>
<sequence length="419" mass="46549">MGGAGSSSSSSSSPEEDRAPEQAPPAGMLKGRGASFLSDASWARGWKNLLSSFGGTLLGLERAFAGRNPLKRESGSVVEKLPQLAKEGAERTLPQCISLFLPEFPVQPPMGQRQLKILGFVAKGSFGTVLKVLDCGQEKVFAVKVLPKVEVLRRDTLKQCKEEVSIQKQVRHPFVHCLGDSWQGRRHLFIMCTYCSTGDLYTLWKSVGRFAEAVIRLFATELVLVLGYLHNLGIVHRDVKMENILLDEEGHLKLTDFGLSRHLPWGERAYTICGTLQYMAPEVLSGGPYAHAADWWSMGVLLYGLATGKFPVAPEKDHVRMLESVKRCSYAIPGTLSLGLRLLLSELLCQDPQRRLRYLHHFRGHLFFRGMTFDAEMLRKRPVDVVLGLQSPRETPLDSATFLDFDCDLVAPSGQPWPG</sequence>
<evidence type="ECO:0000256" key="6">
    <source>
        <dbReference type="SAM" id="MobiDB-lite"/>
    </source>
</evidence>